<sequence length="248" mass="27279">MKTLRPSDLAREHGLSAQAVRNYERDGFLPPADRTDTGYRIYTAWHALALRTFLTFIPAYGHGGAGRIMNALHSADLDAALAIVDSSHAQLLRDRQTLAAVRTAVGHLTSDPATATSEPTTEAWTVGDLAHRLQVTAATLRNWERAGILAPQRDRRTGHRIFRASDVRDAELTHLLRRGGYPLDHIAPVVQQVRSAGGTDELSGALDDWHEKITRRALAMLTAAAQFDCYLRSGYLNTNIRRGKPAAD</sequence>
<dbReference type="PROSITE" id="PS50937">
    <property type="entry name" value="HTH_MERR_2"/>
    <property type="match status" value="2"/>
</dbReference>
<dbReference type="PROSITE" id="PS00552">
    <property type="entry name" value="HTH_MERR_1"/>
    <property type="match status" value="1"/>
</dbReference>
<dbReference type="AlphaFoldDB" id="A0AAI8TVH1"/>
<dbReference type="Pfam" id="PF13411">
    <property type="entry name" value="MerR_1"/>
    <property type="match status" value="1"/>
</dbReference>
<gene>
    <name evidence="6" type="ORF">hbim_03640</name>
</gene>
<dbReference type="SUPFAM" id="SSF46955">
    <property type="entry name" value="Putative DNA-binding domain"/>
    <property type="match status" value="2"/>
</dbReference>
<organism evidence="6 7">
    <name type="scientific">Mycolicibacterium mageritense</name>
    <name type="common">Mycobacterium mageritense</name>
    <dbReference type="NCBI Taxonomy" id="53462"/>
    <lineage>
        <taxon>Bacteria</taxon>
        <taxon>Bacillati</taxon>
        <taxon>Actinomycetota</taxon>
        <taxon>Actinomycetes</taxon>
        <taxon>Mycobacteriales</taxon>
        <taxon>Mycobacteriaceae</taxon>
        <taxon>Mycolicibacterium</taxon>
    </lineage>
</organism>
<evidence type="ECO:0000313" key="7">
    <source>
        <dbReference type="Proteomes" id="UP001241092"/>
    </source>
</evidence>
<accession>A0AAI8TVH1</accession>
<keyword evidence="4" id="KW-0804">Transcription</keyword>
<dbReference type="InterPro" id="IPR009061">
    <property type="entry name" value="DNA-bd_dom_put_sf"/>
</dbReference>
<dbReference type="RefSeq" id="WP_286216346.1">
    <property type="nucleotide sequence ID" value="NZ_AP027452.1"/>
</dbReference>
<keyword evidence="1" id="KW-0678">Repressor</keyword>
<evidence type="ECO:0000256" key="2">
    <source>
        <dbReference type="ARBA" id="ARBA00023015"/>
    </source>
</evidence>
<evidence type="ECO:0000313" key="6">
    <source>
        <dbReference type="EMBL" id="BDY29700.1"/>
    </source>
</evidence>
<evidence type="ECO:0000256" key="4">
    <source>
        <dbReference type="ARBA" id="ARBA00023163"/>
    </source>
</evidence>
<reference evidence="6" key="1">
    <citation type="submission" date="2023-03" db="EMBL/GenBank/DDBJ databases">
        <title>Draft genome sequence of a Mycolicibacterium mageritense strain H4_3_1 isolated from a hybrid biological-inorganic system reactor.</title>
        <authorList>
            <person name="Feng X."/>
            <person name="Kazama D."/>
            <person name="Sato K."/>
            <person name="Kobayashi H."/>
        </authorList>
    </citation>
    <scope>NUCLEOTIDE SEQUENCE</scope>
    <source>
        <strain evidence="6">H4_3_1</strain>
    </source>
</reference>
<dbReference type="GO" id="GO:0003677">
    <property type="term" value="F:DNA binding"/>
    <property type="evidence" value="ECO:0007669"/>
    <property type="project" value="UniProtKB-KW"/>
</dbReference>
<dbReference type="InterPro" id="IPR047057">
    <property type="entry name" value="MerR_fam"/>
</dbReference>
<name>A0AAI8TVH1_MYCME</name>
<feature type="domain" description="HTH merR-type" evidence="5">
    <location>
        <begin position="123"/>
        <end position="192"/>
    </location>
</feature>
<keyword evidence="2" id="KW-0805">Transcription regulation</keyword>
<dbReference type="PANTHER" id="PTHR30204">
    <property type="entry name" value="REDOX-CYCLING DRUG-SENSING TRANSCRIPTIONAL ACTIVATOR SOXR"/>
    <property type="match status" value="1"/>
</dbReference>
<dbReference type="GO" id="GO:0003700">
    <property type="term" value="F:DNA-binding transcription factor activity"/>
    <property type="evidence" value="ECO:0007669"/>
    <property type="project" value="InterPro"/>
</dbReference>
<dbReference type="Gene3D" id="1.10.1660.10">
    <property type="match status" value="2"/>
</dbReference>
<feature type="domain" description="HTH merR-type" evidence="5">
    <location>
        <begin position="3"/>
        <end position="43"/>
    </location>
</feature>
<proteinExistence type="predicted"/>
<dbReference type="PANTHER" id="PTHR30204:SF69">
    <property type="entry name" value="MERR-FAMILY TRANSCRIPTIONAL REGULATOR"/>
    <property type="match status" value="1"/>
</dbReference>
<evidence type="ECO:0000259" key="5">
    <source>
        <dbReference type="PROSITE" id="PS50937"/>
    </source>
</evidence>
<evidence type="ECO:0000256" key="3">
    <source>
        <dbReference type="ARBA" id="ARBA00023125"/>
    </source>
</evidence>
<keyword evidence="3" id="KW-0238">DNA-binding</keyword>
<protein>
    <recommendedName>
        <fullName evidence="5">HTH merR-type domain-containing protein</fullName>
    </recommendedName>
</protein>
<dbReference type="CDD" id="cd04773">
    <property type="entry name" value="HTH_TioE_rpt2"/>
    <property type="match status" value="1"/>
</dbReference>
<dbReference type="EMBL" id="AP027452">
    <property type="protein sequence ID" value="BDY29700.1"/>
    <property type="molecule type" value="Genomic_DNA"/>
</dbReference>
<dbReference type="InterPro" id="IPR000551">
    <property type="entry name" value="MerR-type_HTH_dom"/>
</dbReference>
<dbReference type="Proteomes" id="UP001241092">
    <property type="component" value="Chromosome"/>
</dbReference>
<dbReference type="Pfam" id="PF00376">
    <property type="entry name" value="MerR"/>
    <property type="match status" value="1"/>
</dbReference>
<dbReference type="SMART" id="SM00422">
    <property type="entry name" value="HTH_MERR"/>
    <property type="match status" value="2"/>
</dbReference>
<evidence type="ECO:0000256" key="1">
    <source>
        <dbReference type="ARBA" id="ARBA00022491"/>
    </source>
</evidence>